<dbReference type="EMBL" id="CAJJDO010000062">
    <property type="protein sequence ID" value="CAD8175203.1"/>
    <property type="molecule type" value="Genomic_DNA"/>
</dbReference>
<reference evidence="1" key="1">
    <citation type="submission" date="2021-01" db="EMBL/GenBank/DDBJ databases">
        <authorList>
            <consortium name="Genoscope - CEA"/>
            <person name="William W."/>
        </authorList>
    </citation>
    <scope>NUCLEOTIDE SEQUENCE</scope>
</reference>
<protein>
    <submittedName>
        <fullName evidence="1">Uncharacterized protein</fullName>
    </submittedName>
</protein>
<evidence type="ECO:0000313" key="1">
    <source>
        <dbReference type="EMBL" id="CAD8175203.1"/>
    </source>
</evidence>
<accession>A0A8S1VFM8</accession>
<name>A0A8S1VFM8_9CILI</name>
<keyword evidence="2" id="KW-1185">Reference proteome</keyword>
<evidence type="ECO:0000313" key="2">
    <source>
        <dbReference type="Proteomes" id="UP000689195"/>
    </source>
</evidence>
<dbReference type="AlphaFoldDB" id="A0A8S1VFM8"/>
<organism evidence="1 2">
    <name type="scientific">Paramecium pentaurelia</name>
    <dbReference type="NCBI Taxonomy" id="43138"/>
    <lineage>
        <taxon>Eukaryota</taxon>
        <taxon>Sar</taxon>
        <taxon>Alveolata</taxon>
        <taxon>Ciliophora</taxon>
        <taxon>Intramacronucleata</taxon>
        <taxon>Oligohymenophorea</taxon>
        <taxon>Peniculida</taxon>
        <taxon>Parameciidae</taxon>
        <taxon>Paramecium</taxon>
    </lineage>
</organism>
<gene>
    <name evidence="1" type="ORF">PPENT_87.1.T0620224</name>
</gene>
<proteinExistence type="predicted"/>
<sequence length="143" mass="17620">MINQDLTQPANHNKKSLIQPIELNKHKVCQHQNKIYFSTRQISPKKSANQKIQKLHKKIFKKQVKQKMQIHIRKYFQKQYFKMIKSMYIFLRNSTKKLKHEYQLKIKASENKQYKKQQTREFQSKYLQKAIKIKYNQKYLKVF</sequence>
<dbReference type="Proteomes" id="UP000689195">
    <property type="component" value="Unassembled WGS sequence"/>
</dbReference>
<comment type="caution">
    <text evidence="1">The sequence shown here is derived from an EMBL/GenBank/DDBJ whole genome shotgun (WGS) entry which is preliminary data.</text>
</comment>